<evidence type="ECO:0000256" key="1">
    <source>
        <dbReference type="ARBA" id="ARBA00006171"/>
    </source>
</evidence>
<comment type="similarity">
    <text evidence="1">Belongs to the HAD-like hydrolase superfamily. CbbY/CbbZ/Gph/YieH family.</text>
</comment>
<evidence type="ECO:0000256" key="7">
    <source>
        <dbReference type="ARBA" id="ARBA00044926"/>
    </source>
</evidence>
<dbReference type="InterPro" id="IPR023198">
    <property type="entry name" value="PGP-like_dom2"/>
</dbReference>
<dbReference type="InterPro" id="IPR006439">
    <property type="entry name" value="HAD-SF_hydro_IA"/>
</dbReference>
<dbReference type="GO" id="GO:0000287">
    <property type="term" value="F:magnesium ion binding"/>
    <property type="evidence" value="ECO:0007669"/>
    <property type="project" value="InterPro"/>
</dbReference>
<dbReference type="PRINTS" id="PR00413">
    <property type="entry name" value="HADHALOGNASE"/>
</dbReference>
<dbReference type="PANTHER" id="PTHR46193">
    <property type="entry name" value="6-PHOSPHOGLUCONATE PHOSPHATASE"/>
    <property type="match status" value="1"/>
</dbReference>
<evidence type="ECO:0000256" key="5">
    <source>
        <dbReference type="ARBA" id="ARBA00023235"/>
    </source>
</evidence>
<dbReference type="SFLD" id="SFLDG01129">
    <property type="entry name" value="C1.5:_HAD__Beta-PGM__Phosphata"/>
    <property type="match status" value="1"/>
</dbReference>
<dbReference type="SFLD" id="SFLDS00003">
    <property type="entry name" value="Haloacid_Dehalogenase"/>
    <property type="match status" value="1"/>
</dbReference>
<dbReference type="InterPro" id="IPR010972">
    <property type="entry name" value="Beta-PGM"/>
</dbReference>
<evidence type="ECO:0000256" key="13">
    <source>
        <dbReference type="PIRSR" id="PIRSR610972-4"/>
    </source>
</evidence>
<dbReference type="InterPro" id="IPR036412">
    <property type="entry name" value="HAD-like_sf"/>
</dbReference>
<feature type="binding site" evidence="12">
    <location>
        <position position="172"/>
    </location>
    <ligand>
        <name>Mg(2+)</name>
        <dbReference type="ChEBI" id="CHEBI:18420"/>
    </ligand>
</feature>
<dbReference type="PANTHER" id="PTHR46193:SF18">
    <property type="entry name" value="HEXITOL PHOSPHATASE B"/>
    <property type="match status" value="1"/>
</dbReference>
<dbReference type="NCBIfam" id="TIGR01509">
    <property type="entry name" value="HAD-SF-IA-v3"/>
    <property type="match status" value="1"/>
</dbReference>
<evidence type="ECO:0000256" key="10">
    <source>
        <dbReference type="PIRSR" id="PIRSR610972-1"/>
    </source>
</evidence>
<comment type="catalytic activity">
    <reaction evidence="7">
        <text>beta-D-glucose 1-phosphate = beta-D-glucose 6-phosphate</text>
        <dbReference type="Rhea" id="RHEA:20113"/>
        <dbReference type="ChEBI" id="CHEBI:57684"/>
        <dbReference type="ChEBI" id="CHEBI:58247"/>
        <dbReference type="EC" id="5.4.2.6"/>
    </reaction>
</comment>
<keyword evidence="2" id="KW-0597">Phosphoprotein</keyword>
<dbReference type="Gene3D" id="3.40.50.1000">
    <property type="entry name" value="HAD superfamily/HAD-like"/>
    <property type="match status" value="1"/>
</dbReference>
<dbReference type="InterPro" id="IPR051600">
    <property type="entry name" value="Beta-PGM-like"/>
</dbReference>
<keyword evidence="3 12" id="KW-0479">Metal-binding</keyword>
<dbReference type="Pfam" id="PF00702">
    <property type="entry name" value="Hydrolase"/>
    <property type="match status" value="1"/>
</dbReference>
<evidence type="ECO:0000256" key="12">
    <source>
        <dbReference type="PIRSR" id="PIRSR610972-3"/>
    </source>
</evidence>
<dbReference type="InterPro" id="IPR010976">
    <property type="entry name" value="B-phosphoglucomutase_hydrolase"/>
</dbReference>
<feature type="site" description="Important for catalytic activity and assists the phosphoryl transfer reaction to Asp8 by balancing charge and orienting the reacting groups" evidence="13">
    <location>
        <position position="147"/>
    </location>
</feature>
<dbReference type="SFLD" id="SFLDG01135">
    <property type="entry name" value="C1.5.6:_HAD__Beta-PGM__Phospha"/>
    <property type="match status" value="1"/>
</dbReference>
<dbReference type="InterPro" id="IPR023214">
    <property type="entry name" value="HAD_sf"/>
</dbReference>
<comment type="cofactor">
    <cofactor evidence="12">
        <name>Mg(2+)</name>
        <dbReference type="ChEBI" id="CHEBI:18420"/>
    </cofactor>
    <text evidence="12">Binds 2 magnesium ions per subunit.</text>
</comment>
<evidence type="ECO:0000256" key="4">
    <source>
        <dbReference type="ARBA" id="ARBA00022842"/>
    </source>
</evidence>
<dbReference type="EC" id="5.4.2.6" evidence="8"/>
<proteinExistence type="inferred from homology"/>
<keyword evidence="5 14" id="KW-0413">Isomerase</keyword>
<evidence type="ECO:0000256" key="8">
    <source>
        <dbReference type="ARBA" id="ARBA00044968"/>
    </source>
</evidence>
<dbReference type="CDD" id="cd02598">
    <property type="entry name" value="HAD_BPGM"/>
    <property type="match status" value="1"/>
</dbReference>
<evidence type="ECO:0000256" key="6">
    <source>
        <dbReference type="ARBA" id="ARBA00023277"/>
    </source>
</evidence>
<sequence>MTIQAVIFDLDGVITDTAHLHFMAWKALGDSLGVEITLELNERLKGLGRQETLTLILKEAGLYNKYTETERQALADRKNRTYVASLESLGPQDLLPGIGDCLKDLKKRGIKIGLASSSQNARLIIKKLGLESYFEAMVDPRSLTKGKPDPEIYLKAAAALGLNPAKCAGVEDARAGIEAIRAAGMTSIALGQSLEHVPADYHFLSAKDLVNFNWDDIVSKE</sequence>
<dbReference type="EMBL" id="JABZFV010000051">
    <property type="protein sequence ID" value="MBF0934681.1"/>
    <property type="molecule type" value="Genomic_DNA"/>
</dbReference>
<dbReference type="SUPFAM" id="SSF56784">
    <property type="entry name" value="HAD-like"/>
    <property type="match status" value="1"/>
</dbReference>
<comment type="caution">
    <text evidence="14">The sequence shown here is derived from an EMBL/GenBank/DDBJ whole genome shotgun (WGS) entry which is preliminary data.</text>
</comment>
<feature type="binding site" evidence="11">
    <location>
        <position position="25"/>
    </location>
    <ligand>
        <name>substrate</name>
    </ligand>
</feature>
<feature type="binding site" evidence="11">
    <location>
        <begin position="9"/>
        <end position="11"/>
    </location>
    <ligand>
        <name>substrate</name>
    </ligand>
</feature>
<dbReference type="Gene3D" id="1.10.150.240">
    <property type="entry name" value="Putative phosphatase, domain 2"/>
    <property type="match status" value="1"/>
</dbReference>
<evidence type="ECO:0000256" key="9">
    <source>
        <dbReference type="ARBA" id="ARBA00044991"/>
    </source>
</evidence>
<keyword evidence="4 12" id="KW-0460">Magnesium</keyword>
<feature type="site" description="Important for catalytic activity and assists the phosphoryl transfer reaction to Asp8 by balancing charge and orienting the reacting groups" evidence="13">
    <location>
        <position position="116"/>
    </location>
</feature>
<feature type="binding site" evidence="11">
    <location>
        <begin position="116"/>
        <end position="120"/>
    </location>
    <ligand>
        <name>substrate</name>
    </ligand>
</feature>
<evidence type="ECO:0000313" key="14">
    <source>
        <dbReference type="EMBL" id="MBF0934681.1"/>
    </source>
</evidence>
<dbReference type="AlphaFoldDB" id="A0A929MS34"/>
<evidence type="ECO:0000256" key="3">
    <source>
        <dbReference type="ARBA" id="ARBA00022723"/>
    </source>
</evidence>
<gene>
    <name evidence="14" type="primary">pgmB</name>
    <name evidence="14" type="ORF">HXK00_03425</name>
</gene>
<feature type="binding site" evidence="11">
    <location>
        <position position="147"/>
    </location>
    <ligand>
        <name>substrate</name>
    </ligand>
</feature>
<feature type="binding site" evidence="12">
    <location>
        <position position="11"/>
    </location>
    <ligand>
        <name>Mg(2+)</name>
        <dbReference type="ChEBI" id="CHEBI:18420"/>
    </ligand>
</feature>
<dbReference type="GO" id="GO:0008801">
    <property type="term" value="F:beta-phosphoglucomutase activity"/>
    <property type="evidence" value="ECO:0007669"/>
    <property type="project" value="UniProtKB-EC"/>
</dbReference>
<organism evidence="14 15">
    <name type="scientific">Abiotrophia defectiva</name>
    <name type="common">Streptococcus defectivus</name>
    <dbReference type="NCBI Taxonomy" id="46125"/>
    <lineage>
        <taxon>Bacteria</taxon>
        <taxon>Bacillati</taxon>
        <taxon>Bacillota</taxon>
        <taxon>Bacilli</taxon>
        <taxon>Lactobacillales</taxon>
        <taxon>Aerococcaceae</taxon>
        <taxon>Abiotrophia</taxon>
    </lineage>
</organism>
<dbReference type="NCBIfam" id="TIGR01990">
    <property type="entry name" value="bPGM"/>
    <property type="match status" value="1"/>
</dbReference>
<dbReference type="NCBIfam" id="TIGR02009">
    <property type="entry name" value="PGMB-YQAB-SF"/>
    <property type="match status" value="1"/>
</dbReference>
<feature type="binding site" evidence="11">
    <location>
        <begin position="44"/>
        <end position="49"/>
    </location>
    <ligand>
        <name>substrate</name>
    </ligand>
</feature>
<evidence type="ECO:0000256" key="11">
    <source>
        <dbReference type="PIRSR" id="PIRSR610972-2"/>
    </source>
</evidence>
<keyword evidence="6" id="KW-0119">Carbohydrate metabolism</keyword>
<protein>
    <recommendedName>
        <fullName evidence="9">Beta-phosphoglucomutase</fullName>
        <ecNumber evidence="8">5.4.2.6</ecNumber>
    </recommendedName>
</protein>
<evidence type="ECO:0000256" key="2">
    <source>
        <dbReference type="ARBA" id="ARBA00022553"/>
    </source>
</evidence>
<reference evidence="14" key="1">
    <citation type="submission" date="2020-04" db="EMBL/GenBank/DDBJ databases">
        <title>Deep metagenomics examines the oral microbiome during advanced dental caries in children, revealing novel taxa and co-occurrences with host molecules.</title>
        <authorList>
            <person name="Baker J.L."/>
            <person name="Morton J.T."/>
            <person name="Dinis M."/>
            <person name="Alvarez R."/>
            <person name="Tran N.C."/>
            <person name="Knight R."/>
            <person name="Edlund A."/>
        </authorList>
    </citation>
    <scope>NUCLEOTIDE SEQUENCE</scope>
    <source>
        <strain evidence="14">JCVI_23_bin.16</strain>
    </source>
</reference>
<name>A0A929MS34_ABIDE</name>
<evidence type="ECO:0000313" key="15">
    <source>
        <dbReference type="Proteomes" id="UP000757900"/>
    </source>
</evidence>
<feature type="binding site" evidence="12">
    <location>
        <position position="171"/>
    </location>
    <ligand>
        <name>Mg(2+)</name>
        <dbReference type="ChEBI" id="CHEBI:18420"/>
    </ligand>
</feature>
<dbReference type="GO" id="GO:0005975">
    <property type="term" value="P:carbohydrate metabolic process"/>
    <property type="evidence" value="ECO:0007669"/>
    <property type="project" value="InterPro"/>
</dbReference>
<feature type="binding site" evidence="12">
    <location>
        <position position="9"/>
    </location>
    <ligand>
        <name>Mg(2+)</name>
        <dbReference type="ChEBI" id="CHEBI:18420"/>
    </ligand>
</feature>
<accession>A0A929MS34</accession>
<dbReference type="Proteomes" id="UP000757900">
    <property type="component" value="Unassembled WGS sequence"/>
</dbReference>
<feature type="binding site" evidence="11">
    <location>
        <position position="78"/>
    </location>
    <ligand>
        <name>substrate</name>
    </ligand>
</feature>
<feature type="active site" description="Nucleophile" evidence="10">
    <location>
        <position position="9"/>
    </location>
</feature>
<feature type="active site" description="Proton donor/acceptor" evidence="10">
    <location>
        <position position="11"/>
    </location>
</feature>